<dbReference type="AlphaFoldDB" id="A0A9D1R1S9"/>
<dbReference type="InterPro" id="IPR025164">
    <property type="entry name" value="Toastrack_DUF4097"/>
</dbReference>
<reference evidence="2" key="2">
    <citation type="submission" date="2021-04" db="EMBL/GenBank/DDBJ databases">
        <authorList>
            <person name="Gilroy R."/>
        </authorList>
    </citation>
    <scope>NUCLEOTIDE SEQUENCE</scope>
    <source>
        <strain evidence="2">CHK195-6426</strain>
    </source>
</reference>
<dbReference type="Gene3D" id="2.160.20.120">
    <property type="match status" value="1"/>
</dbReference>
<evidence type="ECO:0000313" key="3">
    <source>
        <dbReference type="Proteomes" id="UP000824265"/>
    </source>
</evidence>
<organism evidence="2 3">
    <name type="scientific">Candidatus Acetatifactor stercoripullorum</name>
    <dbReference type="NCBI Taxonomy" id="2838414"/>
    <lineage>
        <taxon>Bacteria</taxon>
        <taxon>Bacillati</taxon>
        <taxon>Bacillota</taxon>
        <taxon>Clostridia</taxon>
        <taxon>Lachnospirales</taxon>
        <taxon>Lachnospiraceae</taxon>
        <taxon>Acetatifactor</taxon>
    </lineage>
</organism>
<evidence type="ECO:0000313" key="2">
    <source>
        <dbReference type="EMBL" id="HIW79923.1"/>
    </source>
</evidence>
<reference evidence="2" key="1">
    <citation type="journal article" date="2021" name="PeerJ">
        <title>Extensive microbial diversity within the chicken gut microbiome revealed by metagenomics and culture.</title>
        <authorList>
            <person name="Gilroy R."/>
            <person name="Ravi A."/>
            <person name="Getino M."/>
            <person name="Pursley I."/>
            <person name="Horton D.L."/>
            <person name="Alikhan N.F."/>
            <person name="Baker D."/>
            <person name="Gharbi K."/>
            <person name="Hall N."/>
            <person name="Watson M."/>
            <person name="Adriaenssens E.M."/>
            <person name="Foster-Nyarko E."/>
            <person name="Jarju S."/>
            <person name="Secka A."/>
            <person name="Antonio M."/>
            <person name="Oren A."/>
            <person name="Chaudhuri R.R."/>
            <person name="La Ragione R."/>
            <person name="Hildebrand F."/>
            <person name="Pallen M.J."/>
        </authorList>
    </citation>
    <scope>NUCLEOTIDE SEQUENCE</scope>
    <source>
        <strain evidence="2">CHK195-6426</strain>
    </source>
</reference>
<proteinExistence type="predicted"/>
<accession>A0A9D1R1S9</accession>
<dbReference type="Proteomes" id="UP000824265">
    <property type="component" value="Unassembled WGS sequence"/>
</dbReference>
<feature type="domain" description="DUF4097" evidence="1">
    <location>
        <begin position="100"/>
        <end position="275"/>
    </location>
</feature>
<dbReference type="Pfam" id="PF13349">
    <property type="entry name" value="DUF4097"/>
    <property type="match status" value="1"/>
</dbReference>
<gene>
    <name evidence="2" type="ORF">H9742_00100</name>
</gene>
<dbReference type="EMBL" id="DXGH01000001">
    <property type="protein sequence ID" value="HIW79923.1"/>
    <property type="molecule type" value="Genomic_DNA"/>
</dbReference>
<comment type="caution">
    <text evidence="2">The sequence shown here is derived from an EMBL/GenBank/DDBJ whole genome shotgun (WGS) entry which is preliminary data.</text>
</comment>
<protein>
    <submittedName>
        <fullName evidence="2">DUF4097 domain-containing protein</fullName>
    </submittedName>
</protein>
<sequence>MKRFMKGCAITALIFVVLGLILGIVAGNARGRIAIQDAVEAITGGRVRLQLGGLREVGDDLMEQIGGEGYYDIEDAIPFADGYDILEGDVERYALTGDIRNLDIEIGGCVLYLEQSPDADFYLEAKNMKSLQGYVEGGTIYVKALRNGNIWDEIKNCEITLYVPQGVYLDSADMSVGAGSIQIEELYAGEISLEAGAGEITAQRLQADTLDMSVGAGLIEVYELEARQLDGEVGVGHLYLEGNVTEHGDIQCSMGSVEMYLEMGEEDYNYAVECGMGSVEIGGRAYSGLAREQYVDNGAARQIDVDCAMGSVEIYFD</sequence>
<name>A0A9D1R1S9_9FIRM</name>
<evidence type="ECO:0000259" key="1">
    <source>
        <dbReference type="Pfam" id="PF13349"/>
    </source>
</evidence>